<evidence type="ECO:0000313" key="2">
    <source>
        <dbReference type="Proteomes" id="UP001152795"/>
    </source>
</evidence>
<dbReference type="AlphaFoldDB" id="A0A6S7H3L8"/>
<proteinExistence type="predicted"/>
<organism evidence="1 2">
    <name type="scientific">Paramuricea clavata</name>
    <name type="common">Red gorgonian</name>
    <name type="synonym">Violescent sea-whip</name>
    <dbReference type="NCBI Taxonomy" id="317549"/>
    <lineage>
        <taxon>Eukaryota</taxon>
        <taxon>Metazoa</taxon>
        <taxon>Cnidaria</taxon>
        <taxon>Anthozoa</taxon>
        <taxon>Octocorallia</taxon>
        <taxon>Malacalcyonacea</taxon>
        <taxon>Plexauridae</taxon>
        <taxon>Paramuricea</taxon>
    </lineage>
</organism>
<name>A0A6S7H3L8_PARCT</name>
<dbReference type="Proteomes" id="UP001152795">
    <property type="component" value="Unassembled WGS sequence"/>
</dbReference>
<evidence type="ECO:0000313" key="1">
    <source>
        <dbReference type="EMBL" id="CAB3997229.1"/>
    </source>
</evidence>
<sequence length="70" mass="7721">MAAKLSVEEVLDKVLEGNADTNQEQIRGENDDESSNVLTLPEISEPGMPRMLFSLNVNVGKVLEESRIYG</sequence>
<protein>
    <submittedName>
        <fullName evidence="1">Uncharacterized protein</fullName>
    </submittedName>
</protein>
<keyword evidence="2" id="KW-1185">Reference proteome</keyword>
<accession>A0A6S7H3L8</accession>
<gene>
    <name evidence="1" type="ORF">PACLA_8A041548</name>
</gene>
<reference evidence="1" key="1">
    <citation type="submission" date="2020-04" db="EMBL/GenBank/DDBJ databases">
        <authorList>
            <person name="Alioto T."/>
            <person name="Alioto T."/>
            <person name="Gomez Garrido J."/>
        </authorList>
    </citation>
    <scope>NUCLEOTIDE SEQUENCE</scope>
    <source>
        <strain evidence="1">A484AB</strain>
    </source>
</reference>
<dbReference type="EMBL" id="CACRXK020003052">
    <property type="protein sequence ID" value="CAB3997229.1"/>
    <property type="molecule type" value="Genomic_DNA"/>
</dbReference>
<comment type="caution">
    <text evidence="1">The sequence shown here is derived from an EMBL/GenBank/DDBJ whole genome shotgun (WGS) entry which is preliminary data.</text>
</comment>